<dbReference type="GO" id="GO:0016712">
    <property type="term" value="F:oxidoreductase activity, acting on paired donors, with incorporation or reduction of molecular oxygen, reduced flavin or flavoprotein as one donor, and incorporation of one atom of oxygen"/>
    <property type="evidence" value="ECO:0007669"/>
    <property type="project" value="TreeGrafter"/>
</dbReference>
<evidence type="ECO:0000256" key="1">
    <source>
        <dbReference type="ARBA" id="ARBA00023002"/>
    </source>
</evidence>
<keyword evidence="1" id="KW-0560">Oxidoreductase</keyword>
<evidence type="ECO:0000313" key="3">
    <source>
        <dbReference type="EMBL" id="GGC74989.1"/>
    </source>
</evidence>
<gene>
    <name evidence="3" type="ORF">GCM10010994_36780</name>
</gene>
<evidence type="ECO:0000259" key="2">
    <source>
        <dbReference type="Pfam" id="PF08028"/>
    </source>
</evidence>
<name>A0A916UJL0_9HYPH</name>
<dbReference type="SUPFAM" id="SSF56645">
    <property type="entry name" value="Acyl-CoA dehydrogenase NM domain-like"/>
    <property type="match status" value="1"/>
</dbReference>
<dbReference type="Proteomes" id="UP000637002">
    <property type="component" value="Unassembled WGS sequence"/>
</dbReference>
<dbReference type="EMBL" id="BMGG01000006">
    <property type="protein sequence ID" value="GGC74989.1"/>
    <property type="molecule type" value="Genomic_DNA"/>
</dbReference>
<comment type="caution">
    <text evidence="3">The sequence shown here is derived from an EMBL/GenBank/DDBJ whole genome shotgun (WGS) entry which is preliminary data.</text>
</comment>
<protein>
    <submittedName>
        <fullName evidence="3">Acyl-CoA dehydrogenase</fullName>
    </submittedName>
</protein>
<sequence length="360" mass="38749">MQLFQLLIELGAAESNLPQSLRLHFHHVEHLMFRTEWTKQKFWLERVAQGDLFGNATTEPPDTPIGEIRTKVLPHGDGRYRLNGRKAYGTGSLYAQWIPVVAVDHQGERITVVVPADRIGVTLVDDWGGFGQRLTATGTSVFEDVVVDADEILGADKRITRVGGNFPQLVHLATLAGIAAAAARDVTDKVAARRRIYSTGSGDLARNDPIIQAEVGKINAVARAARSIVLGAAASLDDAWHRWKHDGAYAPTTDEAYVEADIAISSAQVVLVPLVLGAASQLFDALGASAIDAKGALDRHWRNARAVSSHNPYLYKARRVGGFHLNGTPPPIFVPGDDVGISPAAEAARSDAFPASAPWP</sequence>
<dbReference type="PANTHER" id="PTHR48083">
    <property type="entry name" value="MEDIUM-CHAIN SPECIFIC ACYL-COA DEHYDROGENASE, MITOCHONDRIAL-RELATED"/>
    <property type="match status" value="1"/>
</dbReference>
<dbReference type="SUPFAM" id="SSF47203">
    <property type="entry name" value="Acyl-CoA dehydrogenase C-terminal domain-like"/>
    <property type="match status" value="1"/>
</dbReference>
<reference evidence="3" key="2">
    <citation type="submission" date="2020-09" db="EMBL/GenBank/DDBJ databases">
        <authorList>
            <person name="Sun Q."/>
            <person name="Zhou Y."/>
        </authorList>
    </citation>
    <scope>NUCLEOTIDE SEQUENCE</scope>
    <source>
        <strain evidence="3">CGMCC 1.12919</strain>
    </source>
</reference>
<evidence type="ECO:0000313" key="4">
    <source>
        <dbReference type="Proteomes" id="UP000637002"/>
    </source>
</evidence>
<keyword evidence="4" id="KW-1185">Reference proteome</keyword>
<proteinExistence type="predicted"/>
<dbReference type="PANTHER" id="PTHR48083:SF19">
    <property type="entry name" value="FLAVIN-DEPENDENT MONOOXYGENASE, OXYGENASE SUBUNIT HSAA"/>
    <property type="match status" value="1"/>
</dbReference>
<dbReference type="InterPro" id="IPR050741">
    <property type="entry name" value="Acyl-CoA_dehydrogenase"/>
</dbReference>
<reference evidence="3" key="1">
    <citation type="journal article" date="2014" name="Int. J. Syst. Evol. Microbiol.">
        <title>Complete genome sequence of Corynebacterium casei LMG S-19264T (=DSM 44701T), isolated from a smear-ripened cheese.</title>
        <authorList>
            <consortium name="US DOE Joint Genome Institute (JGI-PGF)"/>
            <person name="Walter F."/>
            <person name="Albersmeier A."/>
            <person name="Kalinowski J."/>
            <person name="Ruckert C."/>
        </authorList>
    </citation>
    <scope>NUCLEOTIDE SEQUENCE</scope>
    <source>
        <strain evidence="3">CGMCC 1.12919</strain>
    </source>
</reference>
<accession>A0A916UJL0</accession>
<dbReference type="InterPro" id="IPR036250">
    <property type="entry name" value="AcylCo_DH-like_C"/>
</dbReference>
<dbReference type="Gene3D" id="1.20.140.10">
    <property type="entry name" value="Butyryl-CoA Dehydrogenase, subunit A, domain 3"/>
    <property type="match status" value="1"/>
</dbReference>
<dbReference type="Gene3D" id="2.40.110.10">
    <property type="entry name" value="Butyryl-CoA Dehydrogenase, subunit A, domain 2"/>
    <property type="match status" value="1"/>
</dbReference>
<dbReference type="InterPro" id="IPR046373">
    <property type="entry name" value="Acyl-CoA_Oxase/DH_mid-dom_sf"/>
</dbReference>
<dbReference type="GO" id="GO:0033539">
    <property type="term" value="P:fatty acid beta-oxidation using acyl-CoA dehydrogenase"/>
    <property type="evidence" value="ECO:0007669"/>
    <property type="project" value="TreeGrafter"/>
</dbReference>
<dbReference type="GO" id="GO:0003995">
    <property type="term" value="F:acyl-CoA dehydrogenase activity"/>
    <property type="evidence" value="ECO:0007669"/>
    <property type="project" value="TreeGrafter"/>
</dbReference>
<dbReference type="GO" id="GO:0005737">
    <property type="term" value="C:cytoplasm"/>
    <property type="evidence" value="ECO:0007669"/>
    <property type="project" value="TreeGrafter"/>
</dbReference>
<dbReference type="InterPro" id="IPR009100">
    <property type="entry name" value="AcylCoA_DH/oxidase_NM_dom_sf"/>
</dbReference>
<organism evidence="3 4">
    <name type="scientific">Chelatococcus reniformis</name>
    <dbReference type="NCBI Taxonomy" id="1494448"/>
    <lineage>
        <taxon>Bacteria</taxon>
        <taxon>Pseudomonadati</taxon>
        <taxon>Pseudomonadota</taxon>
        <taxon>Alphaproteobacteria</taxon>
        <taxon>Hyphomicrobiales</taxon>
        <taxon>Chelatococcaceae</taxon>
        <taxon>Chelatococcus</taxon>
    </lineage>
</organism>
<dbReference type="Pfam" id="PF08028">
    <property type="entry name" value="Acyl-CoA_dh_2"/>
    <property type="match status" value="1"/>
</dbReference>
<dbReference type="AlphaFoldDB" id="A0A916UJL0"/>
<feature type="domain" description="Acyl-CoA dehydrogenase C-terminal" evidence="2">
    <location>
        <begin position="170"/>
        <end position="311"/>
    </location>
</feature>
<dbReference type="InterPro" id="IPR013107">
    <property type="entry name" value="Acyl-CoA_DH_C"/>
</dbReference>